<comment type="caution">
    <text evidence="10">The sequence shown here is derived from an EMBL/GenBank/DDBJ whole genome shotgun (WGS) entry which is preliminary data.</text>
</comment>
<evidence type="ECO:0000256" key="3">
    <source>
        <dbReference type="ARBA" id="ARBA00023002"/>
    </source>
</evidence>
<dbReference type="SUPFAM" id="SSF49503">
    <property type="entry name" value="Cupredoxins"/>
    <property type="match status" value="3"/>
</dbReference>
<dbReference type="CDD" id="cd13910">
    <property type="entry name" value="CuRO_3_MCO_like_4"/>
    <property type="match status" value="1"/>
</dbReference>
<dbReference type="GO" id="GO:0016491">
    <property type="term" value="F:oxidoreductase activity"/>
    <property type="evidence" value="ECO:0007669"/>
    <property type="project" value="UniProtKB-KW"/>
</dbReference>
<dbReference type="InterPro" id="IPR045087">
    <property type="entry name" value="Cu-oxidase_fam"/>
</dbReference>
<feature type="domain" description="Plastocyanin-like" evidence="9">
    <location>
        <begin position="100"/>
        <end position="214"/>
    </location>
</feature>
<feature type="domain" description="Plastocyanin-like" evidence="7">
    <location>
        <begin position="222"/>
        <end position="367"/>
    </location>
</feature>
<dbReference type="Gene3D" id="3.40.50.150">
    <property type="entry name" value="Vaccinia Virus protein VP39"/>
    <property type="match status" value="1"/>
</dbReference>
<feature type="compositionally biased region" description="Acidic residues" evidence="5">
    <location>
        <begin position="669"/>
        <end position="682"/>
    </location>
</feature>
<accession>A0A365NIS9</accession>
<sequence>MVAHDEEADALLDEFELREEVKVRDARTPPSVSCTCGWRWIAALIVVALLSAIGVVVALYGPSSSPPGDDTTSHLGYRLHPEDHTTRPPTTQYFNWTIAAGSRSPDGVEKRVYLVNNEFPGPLIEARSGDRIVIHIHNGLQGEGLSLHWHGLRMRYQNSMDGAVGFTQCPITPGTSFTYNFTIGAEEQGTFWWHSHSDVQRADGLWGGLVVHSSDEVDVPPEDYLLMIGDWFHRNQTEVLGWYADASSRGNEPVPDSLLVNGRGRFNCSMAVPARPVVCSQVHLSDLKPLLMSGSQKKVRIRVANTGSVAGLSLRVGGAIIRPVRVDGGFAVKTEATETVGVLYPGERVDLEVEWKEDYTGDRWLTVYMDDENFGYPNPALNPTQSFPMFSSSAKGSFDEAVPQPLKQDEIQVLDSQNLKAAIKVSDLPAKAEQAILLYAKVEKLAHMDYAPVGFINHTSWTPQTPPLLAQNRTSWDENQLVPFIGISDSKPKRVDVVINNLDDGAHPFHLHGHSFYVLSSYRNPGRGSWGSYNPYTGEAPPNGLDLEFPVRKDTVSVPRRGHVVLALVADNPGIWALHCHMLVHMARDLSTFISFVDGTMSDTAEPTRRASADAAARTKSKPRSPRASKSRSPTASKSPSPPAATSGPILDPQHWAQVNEEQAQAEAEGADDDNSDADSTLDPDNASSTASITSSILEYRTIHGRTYHSEQGNAQYWASNDEQQNDLMDLTHHILTLGLGDKLHLAPLKEEKLHQAIDIGTGTGIWAIDFADQYPGAEIIGTDLSPIQPSWVPPNVKFEIEDCTRDWTFKSDFADYIHVRWLMGSVRDWDAFFSEAYRVCKPGAWIESHEASCNVSSDDGTVAPNSAMGHWGEFFKEGGKKIGTSFSVVEDGTQRKAMEQAGFINIQEFDFRNPVGTWPTDPVEKRMGAYSKYGLETDSEGFILFMAHTLGWTREEILVYVAQFRREIRSGKHHGYFAQKVVWGQKPESTVA</sequence>
<evidence type="ECO:0000256" key="1">
    <source>
        <dbReference type="ARBA" id="ARBA00010609"/>
    </source>
</evidence>
<evidence type="ECO:0000259" key="7">
    <source>
        <dbReference type="Pfam" id="PF00394"/>
    </source>
</evidence>
<dbReference type="PANTHER" id="PTHR11709">
    <property type="entry name" value="MULTI-COPPER OXIDASE"/>
    <property type="match status" value="1"/>
</dbReference>
<evidence type="ECO:0000256" key="4">
    <source>
        <dbReference type="ARBA" id="ARBA00023008"/>
    </source>
</evidence>
<proteinExistence type="inferred from homology"/>
<reference evidence="10 11" key="1">
    <citation type="submission" date="2017-12" db="EMBL/GenBank/DDBJ databases">
        <title>Genome sequence of the mycotoxigenic crop pathogen Fusarium proliferatum, strain ITEM 2341 from Date Palm.</title>
        <authorList>
            <person name="Almiman B.F."/>
            <person name="Shittu T.A."/>
            <person name="Muthumeenakshi S."/>
            <person name="Baroncelli R."/>
            <person name="Sreenivasaprasada S."/>
        </authorList>
    </citation>
    <scope>NUCLEOTIDE SEQUENCE [LARGE SCALE GENOMIC DNA]</scope>
    <source>
        <strain evidence="10 11">ITEM 2341</strain>
    </source>
</reference>
<dbReference type="InterPro" id="IPR029063">
    <property type="entry name" value="SAM-dependent_MTases_sf"/>
</dbReference>
<comment type="similarity">
    <text evidence="1">Belongs to the multicopper oxidase family.</text>
</comment>
<feature type="compositionally biased region" description="Basic residues" evidence="5">
    <location>
        <begin position="619"/>
        <end position="630"/>
    </location>
</feature>
<name>A0A365NIS9_GIBIN</name>
<dbReference type="Pfam" id="PF00394">
    <property type="entry name" value="Cu-oxidase"/>
    <property type="match status" value="1"/>
</dbReference>
<evidence type="ECO:0000256" key="5">
    <source>
        <dbReference type="SAM" id="MobiDB-lite"/>
    </source>
</evidence>
<keyword evidence="2" id="KW-0479">Metal-binding</keyword>
<evidence type="ECO:0000313" key="10">
    <source>
        <dbReference type="EMBL" id="RBA20572.1"/>
    </source>
</evidence>
<dbReference type="PANTHER" id="PTHR11709:SF511">
    <property type="entry name" value="LACCASE"/>
    <property type="match status" value="1"/>
</dbReference>
<evidence type="ECO:0000259" key="9">
    <source>
        <dbReference type="Pfam" id="PF07732"/>
    </source>
</evidence>
<feature type="transmembrane region" description="Helical" evidence="6">
    <location>
        <begin position="40"/>
        <end position="61"/>
    </location>
</feature>
<dbReference type="Gene3D" id="2.60.40.420">
    <property type="entry name" value="Cupredoxins - blue copper proteins"/>
    <property type="match status" value="3"/>
</dbReference>
<keyword evidence="3" id="KW-0560">Oxidoreductase</keyword>
<feature type="region of interest" description="Disordered" evidence="5">
    <location>
        <begin position="64"/>
        <end position="84"/>
    </location>
</feature>
<dbReference type="GO" id="GO:0005507">
    <property type="term" value="F:copper ion binding"/>
    <property type="evidence" value="ECO:0007669"/>
    <property type="project" value="InterPro"/>
</dbReference>
<keyword evidence="6" id="KW-0472">Membrane</keyword>
<dbReference type="InterPro" id="IPR011706">
    <property type="entry name" value="Cu-oxidase_C"/>
</dbReference>
<gene>
    <name evidence="10" type="ORF">FPRO05_08019</name>
</gene>
<evidence type="ECO:0008006" key="12">
    <source>
        <dbReference type="Google" id="ProtNLM"/>
    </source>
</evidence>
<keyword evidence="6" id="KW-0812">Transmembrane</keyword>
<dbReference type="PROSITE" id="PS00079">
    <property type="entry name" value="MULTICOPPER_OXIDASE1"/>
    <property type="match status" value="1"/>
</dbReference>
<dbReference type="CDD" id="cd04205">
    <property type="entry name" value="CuRO_2_LCC_like"/>
    <property type="match status" value="1"/>
</dbReference>
<protein>
    <recommendedName>
        <fullName evidence="12">Multicopper oxidase</fullName>
    </recommendedName>
</protein>
<organism evidence="10 11">
    <name type="scientific">Gibberella intermedia</name>
    <name type="common">Bulb rot disease fungus</name>
    <name type="synonym">Fusarium proliferatum</name>
    <dbReference type="NCBI Taxonomy" id="948311"/>
    <lineage>
        <taxon>Eukaryota</taxon>
        <taxon>Fungi</taxon>
        <taxon>Dikarya</taxon>
        <taxon>Ascomycota</taxon>
        <taxon>Pezizomycotina</taxon>
        <taxon>Sordariomycetes</taxon>
        <taxon>Hypocreomycetidae</taxon>
        <taxon>Hypocreales</taxon>
        <taxon>Nectriaceae</taxon>
        <taxon>Fusarium</taxon>
        <taxon>Fusarium fujikuroi species complex</taxon>
    </lineage>
</organism>
<dbReference type="Proteomes" id="UP000251714">
    <property type="component" value="Unassembled WGS sequence"/>
</dbReference>
<feature type="compositionally biased region" description="Low complexity" evidence="5">
    <location>
        <begin position="631"/>
        <end position="647"/>
    </location>
</feature>
<dbReference type="Pfam" id="PF07731">
    <property type="entry name" value="Cu-oxidase_2"/>
    <property type="match status" value="1"/>
</dbReference>
<evidence type="ECO:0000256" key="6">
    <source>
        <dbReference type="SAM" id="Phobius"/>
    </source>
</evidence>
<dbReference type="Pfam" id="PF07732">
    <property type="entry name" value="Cu-oxidase_3"/>
    <property type="match status" value="1"/>
</dbReference>
<keyword evidence="4" id="KW-0186">Copper</keyword>
<dbReference type="AlphaFoldDB" id="A0A365NIS9"/>
<evidence type="ECO:0000256" key="2">
    <source>
        <dbReference type="ARBA" id="ARBA00022723"/>
    </source>
</evidence>
<evidence type="ECO:0000259" key="8">
    <source>
        <dbReference type="Pfam" id="PF07731"/>
    </source>
</evidence>
<dbReference type="EMBL" id="PKMI01000008">
    <property type="protein sequence ID" value="RBA20572.1"/>
    <property type="molecule type" value="Genomic_DNA"/>
</dbReference>
<dbReference type="Pfam" id="PF13489">
    <property type="entry name" value="Methyltransf_23"/>
    <property type="match status" value="1"/>
</dbReference>
<dbReference type="SUPFAM" id="SSF53335">
    <property type="entry name" value="S-adenosyl-L-methionine-dependent methyltransferases"/>
    <property type="match status" value="1"/>
</dbReference>
<dbReference type="InterPro" id="IPR008972">
    <property type="entry name" value="Cupredoxin"/>
</dbReference>
<evidence type="ECO:0000313" key="11">
    <source>
        <dbReference type="Proteomes" id="UP000251714"/>
    </source>
</evidence>
<feature type="region of interest" description="Disordered" evidence="5">
    <location>
        <begin position="603"/>
        <end position="693"/>
    </location>
</feature>
<dbReference type="InterPro" id="IPR011707">
    <property type="entry name" value="Cu-oxidase-like_N"/>
</dbReference>
<dbReference type="InterPro" id="IPR033138">
    <property type="entry name" value="Cu_oxidase_CS"/>
</dbReference>
<dbReference type="InterPro" id="IPR001117">
    <property type="entry name" value="Cu-oxidase_2nd"/>
</dbReference>
<feature type="domain" description="Plastocyanin-like" evidence="8">
    <location>
        <begin position="492"/>
        <end position="591"/>
    </location>
</feature>
<keyword evidence="6" id="KW-1133">Transmembrane helix</keyword>
<feature type="compositionally biased region" description="Low complexity" evidence="5">
    <location>
        <begin position="683"/>
        <end position="693"/>
    </location>
</feature>
<dbReference type="CDD" id="cd02440">
    <property type="entry name" value="AdoMet_MTases"/>
    <property type="match status" value="1"/>
</dbReference>